<comment type="caution">
    <text evidence="3">The sequence shown here is derived from an EMBL/GenBank/DDBJ whole genome shotgun (WGS) entry which is preliminary data.</text>
</comment>
<keyword evidence="4" id="KW-1185">Reference proteome</keyword>
<dbReference type="Proteomes" id="UP000239406">
    <property type="component" value="Unassembled WGS sequence"/>
</dbReference>
<dbReference type="NCBIfam" id="NF005700">
    <property type="entry name" value="PRK07511.1"/>
    <property type="match status" value="1"/>
</dbReference>
<dbReference type="EMBL" id="PSNY01000004">
    <property type="protein sequence ID" value="PPE70870.1"/>
    <property type="molecule type" value="Genomic_DNA"/>
</dbReference>
<dbReference type="NCBIfam" id="NF046063">
    <property type="entry name" value="oxepin_alt"/>
    <property type="match status" value="1"/>
</dbReference>
<dbReference type="Pfam" id="PF00378">
    <property type="entry name" value="ECH_1"/>
    <property type="match status" value="1"/>
</dbReference>
<evidence type="ECO:0000313" key="4">
    <source>
        <dbReference type="Proteomes" id="UP000239406"/>
    </source>
</evidence>
<dbReference type="Gene3D" id="3.90.226.10">
    <property type="entry name" value="2-enoyl-CoA Hydratase, Chain A, domain 1"/>
    <property type="match status" value="1"/>
</dbReference>
<dbReference type="InterPro" id="IPR014748">
    <property type="entry name" value="Enoyl-CoA_hydra_C"/>
</dbReference>
<dbReference type="AlphaFoldDB" id="A0A2S5T7A4"/>
<dbReference type="InterPro" id="IPR018376">
    <property type="entry name" value="Enoyl-CoA_hyd/isom_CS"/>
</dbReference>
<evidence type="ECO:0000313" key="3">
    <source>
        <dbReference type="EMBL" id="PPE70870.1"/>
    </source>
</evidence>
<dbReference type="RefSeq" id="WP_104356562.1">
    <property type="nucleotide sequence ID" value="NZ_CP064338.1"/>
</dbReference>
<organism evidence="3 4">
    <name type="scientific">Caldimonas thermodepolymerans</name>
    <dbReference type="NCBI Taxonomy" id="215580"/>
    <lineage>
        <taxon>Bacteria</taxon>
        <taxon>Pseudomonadati</taxon>
        <taxon>Pseudomonadota</taxon>
        <taxon>Betaproteobacteria</taxon>
        <taxon>Burkholderiales</taxon>
        <taxon>Sphaerotilaceae</taxon>
        <taxon>Caldimonas</taxon>
    </lineage>
</organism>
<comment type="similarity">
    <text evidence="1 2">Belongs to the enoyl-CoA hydratase/isomerase family.</text>
</comment>
<dbReference type="EC" id="4.2.1.17" evidence="3"/>
<dbReference type="InterPro" id="IPR001753">
    <property type="entry name" value="Enoyl-CoA_hydra/iso"/>
</dbReference>
<proteinExistence type="inferred from homology"/>
<sequence>MSAELSTERQDRTLILTLTDPQTRNALSEQLVAAGVEALSVAESSEEVRCVVITGAGGQFCSGGNLQQLLRSRRQGAETQTRLLDHFHRLIEAIRTFPKPVIAAVEGAAAGGGCSLALACDLIVAARDAHFTLAYNRIGLSPDGGATWALMQALPRTLATQLIWLSDPVDAEQMHLWGVVNRVTDKGQALAQALSIAQQLAELAPNALASSKELLNQWPGRSLPQQLDAERDCFVDNLLHPNAAEGIDAFLAKRAPGYR</sequence>
<gene>
    <name evidence="3" type="ORF">C1702_04870</name>
</gene>
<dbReference type="Gene3D" id="1.10.12.10">
    <property type="entry name" value="Lyase 2-enoyl-coa Hydratase, Chain A, domain 2"/>
    <property type="match status" value="1"/>
</dbReference>
<dbReference type="SUPFAM" id="SSF52096">
    <property type="entry name" value="ClpP/crotonase"/>
    <property type="match status" value="1"/>
</dbReference>
<accession>A0A2S5T7A4</accession>
<evidence type="ECO:0000256" key="2">
    <source>
        <dbReference type="RuleBase" id="RU003707"/>
    </source>
</evidence>
<name>A0A2S5T7A4_9BURK</name>
<evidence type="ECO:0000256" key="1">
    <source>
        <dbReference type="ARBA" id="ARBA00005254"/>
    </source>
</evidence>
<keyword evidence="3" id="KW-0456">Lyase</keyword>
<reference evidence="3 4" key="1">
    <citation type="submission" date="2018-02" db="EMBL/GenBank/DDBJ databases">
        <title>Reclassifiation of [Polyangium] brachysporum DSM 7029 as Guopingzhaonella breviflexa gen. nov., sp. nov., a member of the family Comamonadaceae.</title>
        <authorList>
            <person name="Tang B."/>
        </authorList>
    </citation>
    <scope>NUCLEOTIDE SEQUENCE [LARGE SCALE GENOMIC DNA]</scope>
    <source>
        <strain evidence="3 4">DSM 15344</strain>
    </source>
</reference>
<dbReference type="GO" id="GO:0004300">
    <property type="term" value="F:enoyl-CoA hydratase activity"/>
    <property type="evidence" value="ECO:0007669"/>
    <property type="project" value="UniProtKB-EC"/>
</dbReference>
<dbReference type="PANTHER" id="PTHR43459:SF1">
    <property type="entry name" value="EG:BACN32G11.4 PROTEIN"/>
    <property type="match status" value="1"/>
</dbReference>
<protein>
    <submittedName>
        <fullName evidence="3">Enoyl-CoA hydratase</fullName>
        <ecNumber evidence="3">4.2.1.17</ecNumber>
    </submittedName>
</protein>
<dbReference type="PANTHER" id="PTHR43459">
    <property type="entry name" value="ENOYL-COA HYDRATASE"/>
    <property type="match status" value="1"/>
</dbReference>
<dbReference type="PROSITE" id="PS00166">
    <property type="entry name" value="ENOYL_COA_HYDRATASE"/>
    <property type="match status" value="1"/>
</dbReference>
<dbReference type="CDD" id="cd06558">
    <property type="entry name" value="crotonase-like"/>
    <property type="match status" value="1"/>
</dbReference>
<dbReference type="InterPro" id="IPR029045">
    <property type="entry name" value="ClpP/crotonase-like_dom_sf"/>
</dbReference>